<proteinExistence type="predicted"/>
<evidence type="ECO:0000313" key="1">
    <source>
        <dbReference type="EMBL" id="PSL07885.1"/>
    </source>
</evidence>
<dbReference type="Proteomes" id="UP000240708">
    <property type="component" value="Unassembled WGS sequence"/>
</dbReference>
<dbReference type="PANTHER" id="PTHR37466">
    <property type="entry name" value="SLR1628 PROTEIN"/>
    <property type="match status" value="1"/>
</dbReference>
<comment type="caution">
    <text evidence="1">The sequence shown here is derived from an EMBL/GenBank/DDBJ whole genome shotgun (WGS) entry which is preliminary data.</text>
</comment>
<sequence length="123" mass="13932">MAKNVFGEPIMVCSSNPVTGFYRNGCCDTGYEDQGTHTVCAVMTQEFLEFSQRQGNDLITPRPTWDFPGLKSGDRWCLCASRWMEAYHAGVAPFVVLEATHEKTLEYLPLEELVKFATKKERT</sequence>
<keyword evidence="2" id="KW-1185">Reference proteome</keyword>
<dbReference type="AlphaFoldDB" id="A0A2P8EEJ4"/>
<reference evidence="1 2" key="1">
    <citation type="submission" date="2018-03" db="EMBL/GenBank/DDBJ databases">
        <title>Genomic Encyclopedia of Archaeal and Bacterial Type Strains, Phase II (KMG-II): from individual species to whole genera.</title>
        <authorList>
            <person name="Goeker M."/>
        </authorList>
    </citation>
    <scope>NUCLEOTIDE SEQUENCE [LARGE SCALE GENOMIC DNA]</scope>
    <source>
        <strain evidence="1 2">DSM 28057</strain>
    </source>
</reference>
<evidence type="ECO:0000313" key="2">
    <source>
        <dbReference type="Proteomes" id="UP000240708"/>
    </source>
</evidence>
<dbReference type="Gene3D" id="3.30.56.110">
    <property type="entry name" value="Protein of unknown function DUF2237"/>
    <property type="match status" value="1"/>
</dbReference>
<accession>A0A2P8EEJ4</accession>
<dbReference type="OrthoDB" id="9792525at2"/>
<organism evidence="1 2">
    <name type="scientific">Cecembia rubra</name>
    <dbReference type="NCBI Taxonomy" id="1485585"/>
    <lineage>
        <taxon>Bacteria</taxon>
        <taxon>Pseudomonadati</taxon>
        <taxon>Bacteroidota</taxon>
        <taxon>Cytophagia</taxon>
        <taxon>Cytophagales</taxon>
        <taxon>Cyclobacteriaceae</taxon>
        <taxon>Cecembia</taxon>
    </lineage>
</organism>
<name>A0A2P8EEJ4_9BACT</name>
<dbReference type="EMBL" id="PYGF01000001">
    <property type="protein sequence ID" value="PSL07885.1"/>
    <property type="molecule type" value="Genomic_DNA"/>
</dbReference>
<dbReference type="PANTHER" id="PTHR37466:SF1">
    <property type="entry name" value="SLR1628 PROTEIN"/>
    <property type="match status" value="1"/>
</dbReference>
<dbReference type="RefSeq" id="WP_106565922.1">
    <property type="nucleotide sequence ID" value="NZ_PYGF01000001.1"/>
</dbReference>
<dbReference type="InterPro" id="IPR018714">
    <property type="entry name" value="DUF2237"/>
</dbReference>
<evidence type="ECO:0008006" key="3">
    <source>
        <dbReference type="Google" id="ProtNLM"/>
    </source>
</evidence>
<protein>
    <recommendedName>
        <fullName evidence="3">DUF2237 family protein</fullName>
    </recommendedName>
</protein>
<gene>
    <name evidence="1" type="ORF">CLV48_101824</name>
</gene>
<dbReference type="Pfam" id="PF09996">
    <property type="entry name" value="DUF2237"/>
    <property type="match status" value="1"/>
</dbReference>